<keyword evidence="3 5" id="KW-1133">Transmembrane helix</keyword>
<feature type="transmembrane region" description="Helical" evidence="5">
    <location>
        <begin position="59"/>
        <end position="77"/>
    </location>
</feature>
<feature type="transmembrane region" description="Helical" evidence="5">
    <location>
        <begin position="198"/>
        <end position="219"/>
    </location>
</feature>
<accession>A0A6G1IB37</accession>
<dbReference type="OrthoDB" id="10032492at2759"/>
<evidence type="ECO:0000256" key="5">
    <source>
        <dbReference type="SAM" id="Phobius"/>
    </source>
</evidence>
<feature type="transmembrane region" description="Helical" evidence="5">
    <location>
        <begin position="98"/>
        <end position="119"/>
    </location>
</feature>
<keyword evidence="8" id="KW-1185">Reference proteome</keyword>
<evidence type="ECO:0000256" key="4">
    <source>
        <dbReference type="ARBA" id="ARBA00023136"/>
    </source>
</evidence>
<feature type="transmembrane region" description="Helical" evidence="5">
    <location>
        <begin position="125"/>
        <end position="146"/>
    </location>
</feature>
<name>A0A6G1IB37_9PEZI</name>
<dbReference type="Pfam" id="PF10277">
    <property type="entry name" value="Frag1"/>
    <property type="match status" value="1"/>
</dbReference>
<organism evidence="7 8">
    <name type="scientific">Trichodelitschia bisporula</name>
    <dbReference type="NCBI Taxonomy" id="703511"/>
    <lineage>
        <taxon>Eukaryota</taxon>
        <taxon>Fungi</taxon>
        <taxon>Dikarya</taxon>
        <taxon>Ascomycota</taxon>
        <taxon>Pezizomycotina</taxon>
        <taxon>Dothideomycetes</taxon>
        <taxon>Dothideomycetes incertae sedis</taxon>
        <taxon>Phaeotrichales</taxon>
        <taxon>Phaeotrichaceae</taxon>
        <taxon>Trichodelitschia</taxon>
    </lineage>
</organism>
<evidence type="ECO:0000259" key="6">
    <source>
        <dbReference type="Pfam" id="PF10277"/>
    </source>
</evidence>
<feature type="domain" description="CWH43-like N-terminal" evidence="6">
    <location>
        <begin position="6"/>
        <end position="220"/>
    </location>
</feature>
<dbReference type="PANTHER" id="PTHR21324">
    <property type="entry name" value="FASTING-INDUCIBLE INTEGRAL MEMBRANE PROTEIN TM6P1-RELATED"/>
    <property type="match status" value="1"/>
</dbReference>
<feature type="transmembrane region" description="Helical" evidence="5">
    <location>
        <begin position="7"/>
        <end position="29"/>
    </location>
</feature>
<evidence type="ECO:0000313" key="7">
    <source>
        <dbReference type="EMBL" id="KAF2405523.1"/>
    </source>
</evidence>
<dbReference type="Proteomes" id="UP000799640">
    <property type="component" value="Unassembled WGS sequence"/>
</dbReference>
<dbReference type="PANTHER" id="PTHR21324:SF2">
    <property type="entry name" value="EG:22E5.9 PROTEIN"/>
    <property type="match status" value="1"/>
</dbReference>
<dbReference type="EMBL" id="ML996687">
    <property type="protein sequence ID" value="KAF2405523.1"/>
    <property type="molecule type" value="Genomic_DNA"/>
</dbReference>
<keyword evidence="2 5" id="KW-0812">Transmembrane</keyword>
<dbReference type="AlphaFoldDB" id="A0A6G1IB37"/>
<keyword evidence="4 5" id="KW-0472">Membrane</keyword>
<evidence type="ECO:0000256" key="3">
    <source>
        <dbReference type="ARBA" id="ARBA00022989"/>
    </source>
</evidence>
<proteinExistence type="predicted"/>
<evidence type="ECO:0000256" key="2">
    <source>
        <dbReference type="ARBA" id="ARBA00022692"/>
    </source>
</evidence>
<feature type="transmembrane region" description="Helical" evidence="5">
    <location>
        <begin position="167"/>
        <end position="186"/>
    </location>
</feature>
<dbReference type="GO" id="GO:0005886">
    <property type="term" value="C:plasma membrane"/>
    <property type="evidence" value="ECO:0007669"/>
    <property type="project" value="TreeGrafter"/>
</dbReference>
<evidence type="ECO:0000256" key="1">
    <source>
        <dbReference type="ARBA" id="ARBA00004127"/>
    </source>
</evidence>
<protein>
    <recommendedName>
        <fullName evidence="6">CWH43-like N-terminal domain-containing protein</fullName>
    </recommendedName>
</protein>
<gene>
    <name evidence="7" type="ORF">EJ06DRAFT_468438</name>
</gene>
<sequence>MWGISYWAVPIFSALVWLAMLLAMLLFWITKGKPIYPSMAEGQRIAYISDVGTTELKPLFIAMGTVSVVTLDLAFIAERWLRHRGRLAPNTSMTQKALSGASIICSIGGAAGLILLTIFDTLHHHRLHDVFLCVFIIGYVLSAIFICIEYQRLGRAFDRSKIIRISFWIKLFFILAEIALAIAFGVANKTKHYNTGAILEWVIALVYTFYVLSFFVDFIPAVRTKHHQSVETAESAAVRHASGQSGTEPLAMNTSMGHHSQPAAAYYGNGHAEAYGNGHTSAEYGNGHHSANYGNGHTSANYGNGYANGYGNGYSKQGNGVVPAQNF</sequence>
<dbReference type="InterPro" id="IPR019402">
    <property type="entry name" value="CWH43_N"/>
</dbReference>
<evidence type="ECO:0000313" key="8">
    <source>
        <dbReference type="Proteomes" id="UP000799640"/>
    </source>
</evidence>
<comment type="subcellular location">
    <subcellularLocation>
        <location evidence="1">Endomembrane system</location>
        <topology evidence="1">Multi-pass membrane protein</topology>
    </subcellularLocation>
</comment>
<reference evidence="7" key="1">
    <citation type="journal article" date="2020" name="Stud. Mycol.">
        <title>101 Dothideomycetes genomes: a test case for predicting lifestyles and emergence of pathogens.</title>
        <authorList>
            <person name="Haridas S."/>
            <person name="Albert R."/>
            <person name="Binder M."/>
            <person name="Bloem J."/>
            <person name="Labutti K."/>
            <person name="Salamov A."/>
            <person name="Andreopoulos B."/>
            <person name="Baker S."/>
            <person name="Barry K."/>
            <person name="Bills G."/>
            <person name="Bluhm B."/>
            <person name="Cannon C."/>
            <person name="Castanera R."/>
            <person name="Culley D."/>
            <person name="Daum C."/>
            <person name="Ezra D."/>
            <person name="Gonzalez J."/>
            <person name="Henrissat B."/>
            <person name="Kuo A."/>
            <person name="Liang C."/>
            <person name="Lipzen A."/>
            <person name="Lutzoni F."/>
            <person name="Magnuson J."/>
            <person name="Mondo S."/>
            <person name="Nolan M."/>
            <person name="Ohm R."/>
            <person name="Pangilinan J."/>
            <person name="Park H.-J."/>
            <person name="Ramirez L."/>
            <person name="Alfaro M."/>
            <person name="Sun H."/>
            <person name="Tritt A."/>
            <person name="Yoshinaga Y."/>
            <person name="Zwiers L.-H."/>
            <person name="Turgeon B."/>
            <person name="Goodwin S."/>
            <person name="Spatafora J."/>
            <person name="Crous P."/>
            <person name="Grigoriev I."/>
        </authorList>
    </citation>
    <scope>NUCLEOTIDE SEQUENCE</scope>
    <source>
        <strain evidence="7">CBS 262.69</strain>
    </source>
</reference>
<dbReference type="GO" id="GO:0012505">
    <property type="term" value="C:endomembrane system"/>
    <property type="evidence" value="ECO:0007669"/>
    <property type="project" value="UniProtKB-SubCell"/>
</dbReference>
<dbReference type="InterPro" id="IPR050911">
    <property type="entry name" value="DRAM/TMEM150_Autophagy_Mod"/>
</dbReference>